<protein>
    <submittedName>
        <fullName evidence="2">Uncharacterized protein</fullName>
    </submittedName>
</protein>
<evidence type="ECO:0000256" key="1">
    <source>
        <dbReference type="SAM" id="MobiDB-lite"/>
    </source>
</evidence>
<keyword evidence="3" id="KW-1185">Reference proteome</keyword>
<dbReference type="Proteomes" id="UP001352852">
    <property type="component" value="Unassembled WGS sequence"/>
</dbReference>
<sequence>MLRRPTYPSANRSQGQEPQKEALEEGHHSTPKNPSPEPDASPTDGAGTEVRGAEIQDNPNDPERAEEPTPAPKDPQDPNLNPSPDPDQKARSLSWPPTPRPQAYLRPLNVVLCT</sequence>
<name>A0ABU7F4Z5_9TELE</name>
<proteinExistence type="predicted"/>
<organism evidence="2 3">
    <name type="scientific">Characodon lateralis</name>
    <dbReference type="NCBI Taxonomy" id="208331"/>
    <lineage>
        <taxon>Eukaryota</taxon>
        <taxon>Metazoa</taxon>
        <taxon>Chordata</taxon>
        <taxon>Craniata</taxon>
        <taxon>Vertebrata</taxon>
        <taxon>Euteleostomi</taxon>
        <taxon>Actinopterygii</taxon>
        <taxon>Neopterygii</taxon>
        <taxon>Teleostei</taxon>
        <taxon>Neoteleostei</taxon>
        <taxon>Acanthomorphata</taxon>
        <taxon>Ovalentaria</taxon>
        <taxon>Atherinomorphae</taxon>
        <taxon>Cyprinodontiformes</taxon>
        <taxon>Goodeidae</taxon>
        <taxon>Characodon</taxon>
    </lineage>
</organism>
<evidence type="ECO:0000313" key="3">
    <source>
        <dbReference type="Proteomes" id="UP001352852"/>
    </source>
</evidence>
<gene>
    <name evidence="2" type="ORF">CHARACLAT_010150</name>
</gene>
<feature type="compositionally biased region" description="Polar residues" evidence="1">
    <location>
        <begin position="8"/>
        <end position="17"/>
    </location>
</feature>
<reference evidence="2 3" key="1">
    <citation type="submission" date="2021-06" db="EMBL/GenBank/DDBJ databases">
        <authorList>
            <person name="Palmer J.M."/>
        </authorList>
    </citation>
    <scope>NUCLEOTIDE SEQUENCE [LARGE SCALE GENOMIC DNA]</scope>
    <source>
        <strain evidence="2 3">CL_MEX2019</strain>
        <tissue evidence="2">Muscle</tissue>
    </source>
</reference>
<comment type="caution">
    <text evidence="2">The sequence shown here is derived from an EMBL/GenBank/DDBJ whole genome shotgun (WGS) entry which is preliminary data.</text>
</comment>
<feature type="compositionally biased region" description="Basic and acidic residues" evidence="1">
    <location>
        <begin position="18"/>
        <end position="28"/>
    </location>
</feature>
<dbReference type="EMBL" id="JAHUTJ010074413">
    <property type="protein sequence ID" value="MED6293400.1"/>
    <property type="molecule type" value="Genomic_DNA"/>
</dbReference>
<feature type="region of interest" description="Disordered" evidence="1">
    <location>
        <begin position="1"/>
        <end position="114"/>
    </location>
</feature>
<accession>A0ABU7F4Z5</accession>
<evidence type="ECO:0000313" key="2">
    <source>
        <dbReference type="EMBL" id="MED6293400.1"/>
    </source>
</evidence>